<reference evidence="2 3" key="1">
    <citation type="submission" date="2023-02" db="EMBL/GenBank/DDBJ databases">
        <title>LHISI_Scaffold_Assembly.</title>
        <authorList>
            <person name="Stuart O.P."/>
            <person name="Cleave R."/>
            <person name="Magrath M.J.L."/>
            <person name="Mikheyev A.S."/>
        </authorList>
    </citation>
    <scope>NUCLEOTIDE SEQUENCE [LARGE SCALE GENOMIC DNA]</scope>
    <source>
        <strain evidence="2">Daus_M_001</strain>
        <tissue evidence="2">Leg muscle</tissue>
    </source>
</reference>
<organism evidence="2 3">
    <name type="scientific">Dryococelus australis</name>
    <dbReference type="NCBI Taxonomy" id="614101"/>
    <lineage>
        <taxon>Eukaryota</taxon>
        <taxon>Metazoa</taxon>
        <taxon>Ecdysozoa</taxon>
        <taxon>Arthropoda</taxon>
        <taxon>Hexapoda</taxon>
        <taxon>Insecta</taxon>
        <taxon>Pterygota</taxon>
        <taxon>Neoptera</taxon>
        <taxon>Polyneoptera</taxon>
        <taxon>Phasmatodea</taxon>
        <taxon>Verophasmatodea</taxon>
        <taxon>Anareolatae</taxon>
        <taxon>Phasmatidae</taxon>
        <taxon>Eurycanthinae</taxon>
        <taxon>Dryococelus</taxon>
    </lineage>
</organism>
<dbReference type="Proteomes" id="UP001159363">
    <property type="component" value="Chromosome 9"/>
</dbReference>
<sequence>MTTSTLPMVLLHCSPRLTRTPRWCQPSPKCDQPSDIGTNQDTQPVVISQLEGATTSKPTPRCRPAASQVTQSEENSAALLEVAGRQTSQPRRKQSKVIISQEDDVGGLARQYRHQPATTGGYETDYSCRAAEAQATSESVCLHRHLCHLHKACSYPDDHLCHQTCSYLPSSDTSHIGGTCSAASVGWFRFTRFVQNTFCAGRFSISDDSANICEIEYDSPSLHTLRSRYRSAVGACQSPVVVAGYRLAESLEGLLPECRSKTEYDCHGLYMLVCMGSGTDDCLQACQHALSNGIELAIPYFFQGSYTIVVRLHAVLTLSLPSNLTLSLCTANSWRHVREQSRHTLVSRCPCYLYRRPESAPSGKFCNCGPRNREETIYKRTSLTNGASVAERLARSPRHQGSIHGWITPGFSHVEIVPDDAAGRRIFSGISRLPRPCIPTLLHSHLVSYRPSRGRQWKTSASARVEALRSTEHTTRAEISTAASFVDERWLDVLYLHDALNETFAILSKIMEKEKYVLKYYNSFQQEFKRAPSNINPRLAMDTFWGREILGCECTFATIHQLVSDWLKHVLVGVNCLRANHEDTLSESRNPEWLGQMRKRHQSSPLPVYHSLMIKMVVTARASAKKTQAYITHGNRFAIIAGGNPENPMITKSVYTVWHCGSESIVYIQNSITPLDCQRIKEYVTLSEDCEASIWSGGGRGTSISSSFRRTRQKVKSKYRNRIRLERASQKQSSDTYKTPYDIVKRCRELKKINQGVRARQRRRIHPACLPPRRYGYNPRPGHSGFSHVGIVPDDAIGRRVFSGISRHCSIFTSITLIVSQDLDCSNAQNQSTPFSLDVLAEKQVSVGARRLVVRSQRDRSTSSLVCD</sequence>
<evidence type="ECO:0000256" key="1">
    <source>
        <dbReference type="SAM" id="MobiDB-lite"/>
    </source>
</evidence>
<keyword evidence="3" id="KW-1185">Reference proteome</keyword>
<evidence type="ECO:0000313" key="2">
    <source>
        <dbReference type="EMBL" id="KAJ8873745.1"/>
    </source>
</evidence>
<evidence type="ECO:0000313" key="3">
    <source>
        <dbReference type="Proteomes" id="UP001159363"/>
    </source>
</evidence>
<gene>
    <name evidence="2" type="ORF">PR048_024579</name>
</gene>
<feature type="region of interest" description="Disordered" evidence="1">
    <location>
        <begin position="52"/>
        <end position="73"/>
    </location>
</feature>
<dbReference type="EMBL" id="JARBHB010000010">
    <property type="protein sequence ID" value="KAJ8873745.1"/>
    <property type="molecule type" value="Genomic_DNA"/>
</dbReference>
<name>A0ABQ9GNZ7_9NEOP</name>
<proteinExistence type="predicted"/>
<protein>
    <submittedName>
        <fullName evidence="2">Uncharacterized protein</fullName>
    </submittedName>
</protein>
<accession>A0ABQ9GNZ7</accession>
<comment type="caution">
    <text evidence="2">The sequence shown here is derived from an EMBL/GenBank/DDBJ whole genome shotgun (WGS) entry which is preliminary data.</text>
</comment>